<gene>
    <name evidence="1" type="ORF">GRFL_0369</name>
</gene>
<dbReference type="Proteomes" id="UP000186230">
    <property type="component" value="Chromosome"/>
</dbReference>
<evidence type="ECO:0000313" key="2">
    <source>
        <dbReference type="Proteomes" id="UP000186230"/>
    </source>
</evidence>
<sequence length="502" mass="58790">MKKTPKSFREILWEQEEEDAKAEYNKIINQESLNPSQLWEITDENFYEWINKHYYPKLLDKFRNSLDRFDVWQRIWNLDDDQILKFGITSCIESTRDSKNIYKYIIESESHQGINQFVSSINLDGKIKPGGPYFTYKYKKTDSFVPYFDWIRFQTNVSDDTLKNENLLKSTGGSKINTDLIDHTILGGFKLLKMGGLEPPLNNFGILNTKHIEFGNFARLRFSGKIATQNKVLHISNSIVNDLLLVECELFQVTFYKCRLRDLYFERAKINSWKFIDCDVQGEIINSELSHVDIIGGSFDVIFRDSKLFDVQGHHHKTKIGFESAYLALKQAYKNQGEDAQEQIYYLKEKEYKRQSILVKFRINFKSLNTEFKRHRFSHKLLFRYINYHFKNLRLIGSYFLKMINYHYWGYGLKPIKVITSSILIMVLFGLIYFLQLTDFSFKAMNFLDAFESIKISISSFSTLGLFSDKVKDVSDSLVIFESIIGGLSIGAFIASASNMKF</sequence>
<dbReference type="OrthoDB" id="9799090at2"/>
<evidence type="ECO:0000313" key="1">
    <source>
        <dbReference type="EMBL" id="APU67093.1"/>
    </source>
</evidence>
<name>A0A1L7I1N9_9FLAO</name>
<dbReference type="KEGG" id="gfl:GRFL_0369"/>
<dbReference type="RefSeq" id="WP_083642931.1">
    <property type="nucleotide sequence ID" value="NZ_AMRU01000013.1"/>
</dbReference>
<dbReference type="STRING" id="1229726.GRFL_0369"/>
<dbReference type="Gene3D" id="2.160.20.80">
    <property type="entry name" value="E3 ubiquitin-protein ligase SopA"/>
    <property type="match status" value="1"/>
</dbReference>
<reference evidence="1 2" key="1">
    <citation type="submission" date="2016-07" db="EMBL/GenBank/DDBJ databases">
        <title>Multi-omics approach to identify versatile polysaccharide utilization systems of a marine flavobacterium Gramella flava.</title>
        <authorList>
            <person name="Tang K."/>
        </authorList>
    </citation>
    <scope>NUCLEOTIDE SEQUENCE [LARGE SCALE GENOMIC DNA]</scope>
    <source>
        <strain evidence="1 2">JLT2011</strain>
    </source>
</reference>
<dbReference type="AlphaFoldDB" id="A0A1L7I1N9"/>
<dbReference type="EMBL" id="CP016359">
    <property type="protein sequence ID" value="APU67093.1"/>
    <property type="molecule type" value="Genomic_DNA"/>
</dbReference>
<accession>A0A1L7I1N9</accession>
<protein>
    <submittedName>
        <fullName evidence="1">Uncharacterized protein</fullName>
    </submittedName>
</protein>
<dbReference type="SUPFAM" id="SSF141571">
    <property type="entry name" value="Pentapeptide repeat-like"/>
    <property type="match status" value="1"/>
</dbReference>
<organism evidence="1 2">
    <name type="scientific">Christiangramia flava JLT2011</name>
    <dbReference type="NCBI Taxonomy" id="1229726"/>
    <lineage>
        <taxon>Bacteria</taxon>
        <taxon>Pseudomonadati</taxon>
        <taxon>Bacteroidota</taxon>
        <taxon>Flavobacteriia</taxon>
        <taxon>Flavobacteriales</taxon>
        <taxon>Flavobacteriaceae</taxon>
        <taxon>Christiangramia</taxon>
    </lineage>
</organism>
<proteinExistence type="predicted"/>
<keyword evidence="2" id="KW-1185">Reference proteome</keyword>